<reference evidence="1" key="1">
    <citation type="submission" date="2014-09" db="EMBL/GenBank/DDBJ databases">
        <authorList>
            <person name="Magalhaes I.L.F."/>
            <person name="Oliveira U."/>
            <person name="Santos F.R."/>
            <person name="Vidigal T.H.D.A."/>
            <person name="Brescovit A.D."/>
            <person name="Santos A.J."/>
        </authorList>
    </citation>
    <scope>NUCLEOTIDE SEQUENCE</scope>
    <source>
        <tissue evidence="1">Shoot tissue taken approximately 20 cm above the soil surface</tissue>
    </source>
</reference>
<dbReference type="AlphaFoldDB" id="A0A0A9BEI5"/>
<name>A0A0A9BEI5_ARUDO</name>
<evidence type="ECO:0000313" key="1">
    <source>
        <dbReference type="EMBL" id="JAD59615.1"/>
    </source>
</evidence>
<reference evidence="1" key="2">
    <citation type="journal article" date="2015" name="Data Brief">
        <title>Shoot transcriptome of the giant reed, Arundo donax.</title>
        <authorList>
            <person name="Barrero R.A."/>
            <person name="Guerrero F.D."/>
            <person name="Moolhuijzen P."/>
            <person name="Goolsby J.A."/>
            <person name="Tidwell J."/>
            <person name="Bellgard S.E."/>
            <person name="Bellgard M.I."/>
        </authorList>
    </citation>
    <scope>NUCLEOTIDE SEQUENCE</scope>
    <source>
        <tissue evidence="1">Shoot tissue taken approximately 20 cm above the soil surface</tissue>
    </source>
</reference>
<dbReference type="EMBL" id="GBRH01238280">
    <property type="protein sequence ID" value="JAD59615.1"/>
    <property type="molecule type" value="Transcribed_RNA"/>
</dbReference>
<proteinExistence type="predicted"/>
<accession>A0A0A9BEI5</accession>
<protein>
    <submittedName>
        <fullName evidence="1">Uncharacterized protein</fullName>
    </submittedName>
</protein>
<organism evidence="1">
    <name type="scientific">Arundo donax</name>
    <name type="common">Giant reed</name>
    <name type="synonym">Donax arundinaceus</name>
    <dbReference type="NCBI Taxonomy" id="35708"/>
    <lineage>
        <taxon>Eukaryota</taxon>
        <taxon>Viridiplantae</taxon>
        <taxon>Streptophyta</taxon>
        <taxon>Embryophyta</taxon>
        <taxon>Tracheophyta</taxon>
        <taxon>Spermatophyta</taxon>
        <taxon>Magnoliopsida</taxon>
        <taxon>Liliopsida</taxon>
        <taxon>Poales</taxon>
        <taxon>Poaceae</taxon>
        <taxon>PACMAD clade</taxon>
        <taxon>Arundinoideae</taxon>
        <taxon>Arundineae</taxon>
        <taxon>Arundo</taxon>
    </lineage>
</organism>
<sequence>MKSTADRIYLFFTICPCSTSNLSTSFLFLSSAC</sequence>
<dbReference type="PROSITE" id="PS51257">
    <property type="entry name" value="PROKAR_LIPOPROTEIN"/>
    <property type="match status" value="1"/>
</dbReference>